<dbReference type="AlphaFoldDB" id="D6XXA7"/>
<dbReference type="InterPro" id="IPR022641">
    <property type="entry name" value="CheR_N"/>
</dbReference>
<feature type="domain" description="CheR-type methyltransferase" evidence="10">
    <location>
        <begin position="211"/>
        <end position="448"/>
    </location>
</feature>
<feature type="active site" evidence="6">
    <location>
        <position position="13"/>
    </location>
</feature>
<dbReference type="PANTHER" id="PTHR24422">
    <property type="entry name" value="CHEMOTAXIS PROTEIN METHYLTRANSFERASE"/>
    <property type="match status" value="1"/>
</dbReference>
<dbReference type="PROSITE" id="PS50122">
    <property type="entry name" value="CHEB"/>
    <property type="match status" value="1"/>
</dbReference>
<evidence type="ECO:0000256" key="4">
    <source>
        <dbReference type="ARBA" id="ARBA00022679"/>
    </source>
</evidence>
<dbReference type="InterPro" id="IPR050903">
    <property type="entry name" value="Bact_Chemotaxis_MeTrfase"/>
</dbReference>
<dbReference type="Pfam" id="PF01339">
    <property type="entry name" value="CheB_methylest"/>
    <property type="match status" value="1"/>
</dbReference>
<keyword evidence="4 11" id="KW-0808">Transferase</keyword>
<dbReference type="InterPro" id="IPR035909">
    <property type="entry name" value="CheB_C"/>
</dbReference>
<dbReference type="SMART" id="SM00086">
    <property type="entry name" value="PAC"/>
    <property type="match status" value="2"/>
</dbReference>
<dbReference type="PROSITE" id="PS50123">
    <property type="entry name" value="CHER"/>
    <property type="match status" value="1"/>
</dbReference>
<keyword evidence="12" id="KW-1185">Reference proteome</keyword>
<organism evidence="11 12">
    <name type="scientific">Bacillus selenitireducens (strain ATCC 700615 / DSM 15326 / MLS10)</name>
    <dbReference type="NCBI Taxonomy" id="439292"/>
    <lineage>
        <taxon>Bacteria</taxon>
        <taxon>Bacillati</taxon>
        <taxon>Bacillota</taxon>
        <taxon>Bacilli</taxon>
        <taxon>Bacillales</taxon>
        <taxon>Bacillaceae</taxon>
        <taxon>Salisediminibacterium</taxon>
    </lineage>
</organism>
<keyword evidence="6 11" id="KW-0378">Hydrolase</keyword>
<feature type="domain" description="CheB-type methylesterase" evidence="9">
    <location>
        <begin position="1"/>
        <end position="190"/>
    </location>
</feature>
<dbReference type="InterPro" id="IPR000673">
    <property type="entry name" value="Sig_transdc_resp-reg_Me-estase"/>
</dbReference>
<dbReference type="SUPFAM" id="SSF52738">
    <property type="entry name" value="Methylesterase CheB, C-terminal domain"/>
    <property type="match status" value="1"/>
</dbReference>
<keyword evidence="7" id="KW-0175">Coiled coil</keyword>
<reference evidence="11" key="1">
    <citation type="submission" date="2009-10" db="EMBL/GenBank/DDBJ databases">
        <title>Complete sequence of Bacillus selenitireducens MLS10.</title>
        <authorList>
            <consortium name="US DOE Joint Genome Institute"/>
            <person name="Lucas S."/>
            <person name="Copeland A."/>
            <person name="Lapidus A."/>
            <person name="Glavina del Rio T."/>
            <person name="Dalin E."/>
            <person name="Tice H."/>
            <person name="Bruce D."/>
            <person name="Goodwin L."/>
            <person name="Pitluck S."/>
            <person name="Sims D."/>
            <person name="Brettin T."/>
            <person name="Detter J.C."/>
            <person name="Han C."/>
            <person name="Larimer F."/>
            <person name="Land M."/>
            <person name="Hauser L."/>
            <person name="Kyrpides N."/>
            <person name="Ovchinnikova G."/>
            <person name="Stolz J."/>
        </authorList>
    </citation>
    <scope>NUCLEOTIDE SEQUENCE [LARGE SCALE GENOMIC DNA]</scope>
    <source>
        <strain evidence="11">MLS10</strain>
    </source>
</reference>
<dbReference type="Proteomes" id="UP000000271">
    <property type="component" value="Chromosome"/>
</dbReference>
<dbReference type="Pfam" id="PF08447">
    <property type="entry name" value="PAS_3"/>
    <property type="match status" value="1"/>
</dbReference>
<dbReference type="Gene3D" id="3.30.450.20">
    <property type="entry name" value="PAS domain"/>
    <property type="match status" value="2"/>
</dbReference>
<dbReference type="SUPFAM" id="SSF55785">
    <property type="entry name" value="PYP-like sensor domain (PAS domain)"/>
    <property type="match status" value="1"/>
</dbReference>
<dbReference type="PRINTS" id="PR00996">
    <property type="entry name" value="CHERMTFRASE"/>
</dbReference>
<dbReference type="GO" id="GO:0032259">
    <property type="term" value="P:methylation"/>
    <property type="evidence" value="ECO:0007669"/>
    <property type="project" value="UniProtKB-KW"/>
</dbReference>
<dbReference type="NCBIfam" id="TIGR00229">
    <property type="entry name" value="sensory_box"/>
    <property type="match status" value="1"/>
</dbReference>
<dbReference type="PANTHER" id="PTHR24422:SF10">
    <property type="entry name" value="CHEMOTAXIS PROTEIN METHYLTRANSFERASE 2"/>
    <property type="match status" value="1"/>
</dbReference>
<dbReference type="GO" id="GO:0006935">
    <property type="term" value="P:chemotaxis"/>
    <property type="evidence" value="ECO:0007669"/>
    <property type="project" value="UniProtKB-UniRule"/>
</dbReference>
<dbReference type="GO" id="GO:0005737">
    <property type="term" value="C:cytoplasm"/>
    <property type="evidence" value="ECO:0007669"/>
    <property type="project" value="InterPro"/>
</dbReference>
<dbReference type="SUPFAM" id="SSF53335">
    <property type="entry name" value="S-adenosyl-L-methionine-dependent methyltransferases"/>
    <property type="match status" value="1"/>
</dbReference>
<gene>
    <name evidence="11" type="ordered locus">Bsel_0425</name>
</gene>
<dbReference type="InterPro" id="IPR000780">
    <property type="entry name" value="CheR_MeTrfase"/>
</dbReference>
<keyword evidence="3 11" id="KW-0489">Methyltransferase</keyword>
<evidence type="ECO:0000256" key="1">
    <source>
        <dbReference type="ARBA" id="ARBA00001541"/>
    </source>
</evidence>
<dbReference type="SUPFAM" id="SSF47757">
    <property type="entry name" value="Chemotaxis receptor methyltransferase CheR, N-terminal domain"/>
    <property type="match status" value="1"/>
</dbReference>
<dbReference type="Pfam" id="PF03705">
    <property type="entry name" value="CheR_N"/>
    <property type="match status" value="1"/>
</dbReference>
<dbReference type="InterPro" id="IPR001610">
    <property type="entry name" value="PAC"/>
</dbReference>
<dbReference type="InterPro" id="IPR029063">
    <property type="entry name" value="SAM-dependent_MTases_sf"/>
</dbReference>
<keyword evidence="6" id="KW-0145">Chemotaxis</keyword>
<protein>
    <recommendedName>
        <fullName evidence="2">protein-glutamate O-methyltransferase</fullName>
        <ecNumber evidence="2">2.1.1.80</ecNumber>
    </recommendedName>
</protein>
<dbReference type="Gene3D" id="1.10.155.10">
    <property type="entry name" value="Chemotaxis receptor methyltransferase CheR, N-terminal domain"/>
    <property type="match status" value="1"/>
</dbReference>
<feature type="active site" evidence="6">
    <location>
        <position position="132"/>
    </location>
</feature>
<dbReference type="InterPro" id="IPR000014">
    <property type="entry name" value="PAS"/>
</dbReference>
<dbReference type="Gene3D" id="3.40.50.180">
    <property type="entry name" value="Methylesterase CheB, C-terminal domain"/>
    <property type="match status" value="1"/>
</dbReference>
<dbReference type="EMBL" id="CP001791">
    <property type="protein sequence ID" value="ADH97964.1"/>
    <property type="molecule type" value="Genomic_DNA"/>
</dbReference>
<feature type="domain" description="PAS" evidence="8">
    <location>
        <begin position="857"/>
        <end position="902"/>
    </location>
</feature>
<dbReference type="Pfam" id="PF01739">
    <property type="entry name" value="CheR"/>
    <property type="match status" value="1"/>
</dbReference>
<evidence type="ECO:0000256" key="2">
    <source>
        <dbReference type="ARBA" id="ARBA00012534"/>
    </source>
</evidence>
<evidence type="ECO:0000259" key="9">
    <source>
        <dbReference type="PROSITE" id="PS50122"/>
    </source>
</evidence>
<dbReference type="OrthoDB" id="9816309at2"/>
<comment type="catalytic activity">
    <reaction evidence="1">
        <text>L-glutamyl-[protein] + S-adenosyl-L-methionine = [protein]-L-glutamate 5-O-methyl ester + S-adenosyl-L-homocysteine</text>
        <dbReference type="Rhea" id="RHEA:24452"/>
        <dbReference type="Rhea" id="RHEA-COMP:10208"/>
        <dbReference type="Rhea" id="RHEA-COMP:10311"/>
        <dbReference type="ChEBI" id="CHEBI:29973"/>
        <dbReference type="ChEBI" id="CHEBI:57856"/>
        <dbReference type="ChEBI" id="CHEBI:59789"/>
        <dbReference type="ChEBI" id="CHEBI:82795"/>
        <dbReference type="EC" id="2.1.1.80"/>
    </reaction>
</comment>
<keyword evidence="5" id="KW-0949">S-adenosyl-L-methionine</keyword>
<sequence>MTREMYYVGVGASAGGLEALESFFNPMPDDTGLVFIVVQHLSPDFKSLMNELLARYTNMKIHVAEDGMVTEPDHVYLIPPGYNLSIFHGRLLLDRQDERNHLNLPIDIFFRSLALDQEKQAIGVILSGTGSDGTLGVRAIKESGGMIMVQSEASAKFDGMPRSSIATGLVDAILHPEQMAEELMNYVKSPSLQEKWSRNGTNDHQGGLDGLTRIGQIMRSHGGIDFSSYKDTTIIRRIDRRIKINRLHDLDDYIRFLKESGEERDVLQREFLIGVTAFFRDQDAFDVLLEKVIPKLDYKKGLIRVWSAACSTGEEVYSLAMLFHEYIQQHNLDCQVKLFATDVDERALELAGTGYYPDSLIADIDPDLVSRYFIKKEGGYQVTEAIRKMVVFAKHNILRDPPFSKLDLLVCRNLFIYLKSEHQRTILNSFYYSLKPNGYLFLGSSETLGELSEGFAAVDAKWKIYQYKAGYKPDIETGTLLPGYRAEAREVRQERDTDMRGSMKMESLLSEAMASISPPSLIIDRQDEIVHVVNDVSRFIRTQPGRFSNSYHTNMNKEQSLFVSNILRRLKHERQDVTITNVSNFTESDATLTLAGRIFQVRGEDYFLISFMEQKGAAHKGKTVDIDMSEEARERVEELEGELQLAREGLQATIEELETSNEELQSSNEELIASNEELQSTNEELQSVNEELYTVNAEHQMKIDELVKLNNDLNNLIRNTEVGALYLDQSLRIRKLTPVISEVTNILDSDIGRPISHISFIDGYPELIKNIEEVQDTLSPVERQLKLKNDLWYIIRIRPYRTEYNAAEGIIITLVNITGLKDEERKVRLAHDRLTHAMATGDMAWWEFHVPTGHIRYSERLATMMGYEPEEFPNDIQVWMRLIHPDDRAMVRSKMKAFQEGDDPILDRIYRIQRKDQSYAWFHDKADVIEWKKDGTPARIAGTAIDISRYKYLESELREMQEKDRSSQKGDGI</sequence>
<feature type="coiled-coil region" evidence="7">
    <location>
        <begin position="629"/>
        <end position="719"/>
    </location>
</feature>
<dbReference type="Pfam" id="PF13596">
    <property type="entry name" value="PAS_10"/>
    <property type="match status" value="1"/>
</dbReference>
<evidence type="ECO:0000256" key="7">
    <source>
        <dbReference type="SAM" id="Coils"/>
    </source>
</evidence>
<evidence type="ECO:0000313" key="12">
    <source>
        <dbReference type="Proteomes" id="UP000000271"/>
    </source>
</evidence>
<dbReference type="RefSeq" id="WP_013171393.1">
    <property type="nucleotide sequence ID" value="NC_014219.1"/>
</dbReference>
<dbReference type="InterPro" id="IPR036804">
    <property type="entry name" value="CheR_N_sf"/>
</dbReference>
<evidence type="ECO:0000313" key="11">
    <source>
        <dbReference type="EMBL" id="ADH97964.1"/>
    </source>
</evidence>
<dbReference type="eggNOG" id="COG1352">
    <property type="taxonomic scope" value="Bacteria"/>
</dbReference>
<name>D6XXA7_BACIE</name>
<dbReference type="InterPro" id="IPR013655">
    <property type="entry name" value="PAS_fold_3"/>
</dbReference>
<evidence type="ECO:0000256" key="3">
    <source>
        <dbReference type="ARBA" id="ARBA00022603"/>
    </source>
</evidence>
<feature type="active site" evidence="6">
    <location>
        <position position="40"/>
    </location>
</feature>
<dbReference type="GO" id="GO:0000156">
    <property type="term" value="F:phosphorelay response regulator activity"/>
    <property type="evidence" value="ECO:0007669"/>
    <property type="project" value="InterPro"/>
</dbReference>
<dbReference type="STRING" id="439292.Bsel_0425"/>
<accession>D6XXA7</accession>
<evidence type="ECO:0000256" key="6">
    <source>
        <dbReference type="PROSITE-ProRule" id="PRU00050"/>
    </source>
</evidence>
<dbReference type="GO" id="GO:0008983">
    <property type="term" value="F:protein-glutamate O-methyltransferase activity"/>
    <property type="evidence" value="ECO:0007669"/>
    <property type="project" value="UniProtKB-EC"/>
</dbReference>
<dbReference type="GO" id="GO:0008984">
    <property type="term" value="F:protein-glutamate methylesterase activity"/>
    <property type="evidence" value="ECO:0007669"/>
    <property type="project" value="InterPro"/>
</dbReference>
<dbReference type="EC" id="2.1.1.80" evidence="2"/>
<evidence type="ECO:0000256" key="5">
    <source>
        <dbReference type="ARBA" id="ARBA00022691"/>
    </source>
</evidence>
<dbReference type="PROSITE" id="PS50112">
    <property type="entry name" value="PAS"/>
    <property type="match status" value="1"/>
</dbReference>
<proteinExistence type="predicted"/>
<dbReference type="Gene3D" id="3.40.50.150">
    <property type="entry name" value="Vaccinia Virus protein VP39"/>
    <property type="match status" value="1"/>
</dbReference>
<dbReference type="InterPro" id="IPR022642">
    <property type="entry name" value="CheR_C"/>
</dbReference>
<dbReference type="HOGENOM" id="CLU_000892_0_1_9"/>
<evidence type="ECO:0000259" key="8">
    <source>
        <dbReference type="PROSITE" id="PS50112"/>
    </source>
</evidence>
<dbReference type="CDD" id="cd16434">
    <property type="entry name" value="CheB-CheR_fusion"/>
    <property type="match status" value="1"/>
</dbReference>
<dbReference type="CDD" id="cd00130">
    <property type="entry name" value="PAS"/>
    <property type="match status" value="1"/>
</dbReference>
<dbReference type="SMART" id="SM00138">
    <property type="entry name" value="MeTrc"/>
    <property type="match status" value="1"/>
</dbReference>
<dbReference type="KEGG" id="bse:Bsel_0425"/>
<dbReference type="InterPro" id="IPR035965">
    <property type="entry name" value="PAS-like_dom_sf"/>
</dbReference>
<evidence type="ECO:0000259" key="10">
    <source>
        <dbReference type="PROSITE" id="PS50123"/>
    </source>
</evidence>
<dbReference type="eggNOG" id="COG2201">
    <property type="taxonomic scope" value="Bacteria"/>
</dbReference>